<gene>
    <name evidence="2" type="ORF">FSC09_15650</name>
</gene>
<evidence type="ECO:0000313" key="3">
    <source>
        <dbReference type="Proteomes" id="UP000503440"/>
    </source>
</evidence>
<keyword evidence="1" id="KW-1133">Transmembrane helix</keyword>
<evidence type="ECO:0000256" key="1">
    <source>
        <dbReference type="SAM" id="Phobius"/>
    </source>
</evidence>
<dbReference type="AlphaFoldDB" id="A0A6C0Y6U8"/>
<name>A0A6C0Y6U8_9GAMM</name>
<keyword evidence="1" id="KW-0812">Transmembrane</keyword>
<dbReference type="RefSeq" id="WP_163146482.1">
    <property type="nucleotide sequence ID" value="NZ_CP044456.1"/>
</dbReference>
<feature type="transmembrane region" description="Helical" evidence="1">
    <location>
        <begin position="29"/>
        <end position="48"/>
    </location>
</feature>
<proteinExistence type="predicted"/>
<dbReference type="EMBL" id="CP044456">
    <property type="protein sequence ID" value="QIC71823.1"/>
    <property type="molecule type" value="Genomic_DNA"/>
</dbReference>
<protein>
    <submittedName>
        <fullName evidence="2">Uncharacterized protein</fullName>
    </submittedName>
</protein>
<keyword evidence="1" id="KW-0472">Membrane</keyword>
<evidence type="ECO:0000313" key="2">
    <source>
        <dbReference type="EMBL" id="QIC71823.1"/>
    </source>
</evidence>
<dbReference type="Proteomes" id="UP000503440">
    <property type="component" value="Plasmid pB18-1"/>
</dbReference>
<sequence length="126" mass="14638">MFILANKEQLRRSLIVGERDYVRARRGSFFTGGALAFAAIGSAVMYLFFTDQASKTQDVLYMVIAFNAIAWILILDHILEVKFLKRLLKEQSPENIFDDEEWQKIQEAAQYQRISDKEINESLNEK</sequence>
<geneLocation type="plasmid" evidence="3">
    <name>pb18-1</name>
</geneLocation>
<feature type="transmembrane region" description="Helical" evidence="1">
    <location>
        <begin position="60"/>
        <end position="79"/>
    </location>
</feature>
<organism evidence="2 3">
    <name type="scientific">Acinetobacter indicus</name>
    <dbReference type="NCBI Taxonomy" id="756892"/>
    <lineage>
        <taxon>Bacteria</taxon>
        <taxon>Pseudomonadati</taxon>
        <taxon>Pseudomonadota</taxon>
        <taxon>Gammaproteobacteria</taxon>
        <taxon>Moraxellales</taxon>
        <taxon>Moraxellaceae</taxon>
        <taxon>Acinetobacter</taxon>
    </lineage>
</organism>
<accession>A0A6C0Y6U8</accession>
<reference evidence="2 3" key="1">
    <citation type="submission" date="2019-09" db="EMBL/GenBank/DDBJ databases">
        <title>Non-baumannii Acinetobacter spp. carrying blaNDM-1 isolated in China.</title>
        <authorList>
            <person name="Cui C."/>
            <person name="Chen C."/>
            <person name="Sun J."/>
            <person name="Liu Y."/>
        </authorList>
    </citation>
    <scope>NUCLEOTIDE SEQUENCE [LARGE SCALE GENOMIC DNA]</scope>
    <source>
        <strain evidence="2 3">B18</strain>
        <plasmid evidence="3">pb18-1</plasmid>
    </source>
</reference>
<keyword evidence="2" id="KW-0614">Plasmid</keyword>